<sequence length="843" mass="94431">MMLTNDALSLQTHFPTSDSQVKNQSETPSSASSTTSSSEEQSPAQNNIDQDLPLSPKSDSSSTRSRTAGTCSPNSNQTSNIDASSQPPSITTVFEFLSNLKGEYSENNQESLPAAENQMDTSASLNNNTSIKDFSSNPSLLQSQVGNNQNIFHPILNDPNSCLQLQQMFNAASPANIFSSSFPTLPSATNIFSQNTKKNEASSRSRRQGSTENPRKYPVSFQWCELCKKNIHSSKLPCHIRQVHIAKPMFRCPECDFTSTYSKNNVKSHIVSLHNISVEPQNFMAEYSNLVEEYMKQCFPRVRGRGRPVHPGRTSPKSPQNKRNTSQQVEVPQSFPTPFPASVYQNGNRQENEVINRINLANAQRFPLGNQGMPPPFGSNHANWPNTVQAMHNNNAAFIMANPQFFPLLNMAKQDNPMLQMSNSNVFSPLTPVKHSTSPEVSSLFNGASTLSVQDLLNSLKKHQEMSEENNNTTVENKEEVKSILVMDNLVPKYFNNEKSWKLLDGKKIKNTVFEMITENSNALIENVDFSQYNINSQQLIGANYLTSAQAAKVAETISTIKLQPFEIMFALHRFDLAVINRESVKLVYQIAPTNVDIERFKKIEANHLTSGMLAEAEQFVLQLAKIERLEDKLFVMHFISTFEDNCQTLKNDFKSLINICNGLVENQDLKVIIHLLLVFFNMVNLGSCNNGKMVVSGFTLDTINNIGQLNLNDKGLTVFEGLKQHISQNYSLKLAIDDLADKLDETQSINCESLVSRIKKFEAGLNKTMSEQANVAEGSIIILTDFVDSAKDKLRDLNEIREMAEQATQNCAKYFCANLEYMHFSTLTFFTQLLTFVKNLKI</sequence>
<name>A0AC35UAT1_9BILA</name>
<dbReference type="Proteomes" id="UP000095286">
    <property type="component" value="Unplaced"/>
</dbReference>
<organism evidence="1 2">
    <name type="scientific">Rhabditophanes sp. KR3021</name>
    <dbReference type="NCBI Taxonomy" id="114890"/>
    <lineage>
        <taxon>Eukaryota</taxon>
        <taxon>Metazoa</taxon>
        <taxon>Ecdysozoa</taxon>
        <taxon>Nematoda</taxon>
        <taxon>Chromadorea</taxon>
        <taxon>Rhabditida</taxon>
        <taxon>Tylenchina</taxon>
        <taxon>Panagrolaimomorpha</taxon>
        <taxon>Strongyloidoidea</taxon>
        <taxon>Alloionematidae</taxon>
        <taxon>Rhabditophanes</taxon>
    </lineage>
</organism>
<protein>
    <submittedName>
        <fullName evidence="2">FH2 domain-containing protein</fullName>
    </submittedName>
</protein>
<reference evidence="2" key="1">
    <citation type="submission" date="2016-11" db="UniProtKB">
        <authorList>
            <consortium name="WormBaseParasite"/>
        </authorList>
    </citation>
    <scope>IDENTIFICATION</scope>
    <source>
        <strain evidence="2">KR3021</strain>
    </source>
</reference>
<dbReference type="WBParaSite" id="RSKR_0000954200.1">
    <property type="protein sequence ID" value="RSKR_0000954200.1"/>
    <property type="gene ID" value="RSKR_0000954200"/>
</dbReference>
<proteinExistence type="predicted"/>
<accession>A0AC35UAT1</accession>
<evidence type="ECO:0000313" key="2">
    <source>
        <dbReference type="WBParaSite" id="RSKR_0000954200.1"/>
    </source>
</evidence>
<evidence type="ECO:0000313" key="1">
    <source>
        <dbReference type="Proteomes" id="UP000095286"/>
    </source>
</evidence>